<comment type="similarity">
    <text evidence="1">Belongs to the FAH family.</text>
</comment>
<reference evidence="10" key="1">
    <citation type="submission" date="2016-07" db="EMBL/GenBank/DDBJ databases">
        <authorList>
            <person name="Florea S."/>
            <person name="Webb J.S."/>
            <person name="Jaromczyk J."/>
            <person name="Schardl C.L."/>
        </authorList>
    </citation>
    <scope>NUCLEOTIDE SEQUENCE [LARGE SCALE GENOMIC DNA]</scope>
    <source>
        <strain evidence="10">KCTC 42131</strain>
    </source>
</reference>
<dbReference type="InterPro" id="IPR051121">
    <property type="entry name" value="FAH"/>
</dbReference>
<keyword evidence="10" id="KW-1185">Reference proteome</keyword>
<dbReference type="InterPro" id="IPR036663">
    <property type="entry name" value="Fumarylacetoacetase_C_sf"/>
</dbReference>
<dbReference type="Gene3D" id="3.90.850.10">
    <property type="entry name" value="Fumarylacetoacetase-like, C-terminal domain"/>
    <property type="match status" value="1"/>
</dbReference>
<dbReference type="OrthoDB" id="9805307at2"/>
<evidence type="ECO:0000256" key="5">
    <source>
        <dbReference type="ARBA" id="ARBA00057150"/>
    </source>
</evidence>
<dbReference type="PANTHER" id="PTHR42796">
    <property type="entry name" value="FUMARYLACETOACETATE HYDROLASE DOMAIN-CONTAINING PROTEIN 2A-RELATED"/>
    <property type="match status" value="1"/>
</dbReference>
<comment type="caution">
    <text evidence="9">The sequence shown here is derived from an EMBL/GenBank/DDBJ whole genome shotgun (WGS) entry which is preliminary data.</text>
</comment>
<evidence type="ECO:0000256" key="6">
    <source>
        <dbReference type="ARBA" id="ARBA00060569"/>
    </source>
</evidence>
<comment type="function">
    <text evidence="5">Decarboxylates OPET (5-oxo-pent-3-ene-1,2,5-tricarboxylic acid) into HHDD (2-hydroxy-hept-2,4-diene-1,7-dioate) and isomerizes it to OHED (2-oxo-hept-3-ene-1,7-dioate).</text>
</comment>
<dbReference type="STRING" id="1524254.PHACT_04125"/>
<gene>
    <name evidence="9" type="ORF">PHACT_04125</name>
</gene>
<comment type="catalytic activity">
    <reaction evidence="3">
        <text>(3E,5R)-5-carboxy-2-oxohept-3-enedioate + H(+) = (4Z)-2-oxohept-4-enedioate + CO2</text>
        <dbReference type="Rhea" id="RHEA:14397"/>
        <dbReference type="ChEBI" id="CHEBI:15378"/>
        <dbReference type="ChEBI" id="CHEBI:16526"/>
        <dbReference type="ChEBI" id="CHEBI:87491"/>
        <dbReference type="ChEBI" id="CHEBI:87507"/>
        <dbReference type="EC" id="4.1.1.68"/>
    </reaction>
</comment>
<name>A0A1E8CND6_9GAMM</name>
<evidence type="ECO:0000256" key="4">
    <source>
        <dbReference type="ARBA" id="ARBA00052790"/>
    </source>
</evidence>
<evidence type="ECO:0000256" key="1">
    <source>
        <dbReference type="ARBA" id="ARBA00010211"/>
    </source>
</evidence>
<dbReference type="EMBL" id="MASR01000001">
    <property type="protein sequence ID" value="OFE13923.1"/>
    <property type="molecule type" value="Genomic_DNA"/>
</dbReference>
<dbReference type="PANTHER" id="PTHR42796:SF4">
    <property type="entry name" value="FUMARYLACETOACETATE HYDROLASE DOMAIN-CONTAINING PROTEIN 2A"/>
    <property type="match status" value="1"/>
</dbReference>
<sequence length="281" mass="30243">MTLVRFGPEGAEKPGLIDTDGQIRDLSSHLADLTPDQLSDTNLARLAAIPQDSLPVVDANVRLAAPVTGVSKIIAIGFNYIDHAAEMAVDVPEEPLVFTKAVSALSNPFDPVIEPRAATKLDYEAELVVVIGKRAQYVDVTDALSHIAGYTVGNDVSERAFQRERAGQFVKGKSADSFAPFGPWLVTRDSVADVQNLAVWSEINGDMRQQGNTNQMVFGIAEIVSYVSQFMTLMPGDLIYTGTPEGVGDGLSPPQYLKPGDRIRIGIEGLGELRQEVVHGP</sequence>
<dbReference type="GO" id="GO:0008704">
    <property type="term" value="F:5-carboxymethyl-2-hydroxymuconate delta-isomerase activity"/>
    <property type="evidence" value="ECO:0007669"/>
    <property type="project" value="UniProtKB-EC"/>
</dbReference>
<dbReference type="Pfam" id="PF01557">
    <property type="entry name" value="FAA_hydrolase"/>
    <property type="match status" value="1"/>
</dbReference>
<dbReference type="AlphaFoldDB" id="A0A1E8CND6"/>
<comment type="pathway">
    <text evidence="6">Aromatic compound metabolism; 4-hydroxyphenylacetate degradation; pyruvate and succinate semialdehyde from 4-hydroxyphenylacetate: step 4/7.</text>
</comment>
<dbReference type="GO" id="GO:0046872">
    <property type="term" value="F:metal ion binding"/>
    <property type="evidence" value="ECO:0007669"/>
    <property type="project" value="UniProtKB-KW"/>
</dbReference>
<dbReference type="FunFam" id="3.90.850.10:FF:000002">
    <property type="entry name" value="2-hydroxyhepta-2,4-diene-1,7-dioate isomerase"/>
    <property type="match status" value="1"/>
</dbReference>
<dbReference type="GO" id="GO:0019752">
    <property type="term" value="P:carboxylic acid metabolic process"/>
    <property type="evidence" value="ECO:0007669"/>
    <property type="project" value="UniProtKB-ARBA"/>
</dbReference>
<keyword evidence="9" id="KW-0413">Isomerase</keyword>
<evidence type="ECO:0000256" key="3">
    <source>
        <dbReference type="ARBA" id="ARBA00051258"/>
    </source>
</evidence>
<evidence type="ECO:0000313" key="10">
    <source>
        <dbReference type="Proteomes" id="UP000175669"/>
    </source>
</evidence>
<organism evidence="9 10">
    <name type="scientific">Pseudohongiella acticola</name>
    <dbReference type="NCBI Taxonomy" id="1524254"/>
    <lineage>
        <taxon>Bacteria</taxon>
        <taxon>Pseudomonadati</taxon>
        <taxon>Pseudomonadota</taxon>
        <taxon>Gammaproteobacteria</taxon>
        <taxon>Pseudomonadales</taxon>
        <taxon>Pseudohongiellaceae</taxon>
        <taxon>Pseudohongiella</taxon>
    </lineage>
</organism>
<evidence type="ECO:0000256" key="7">
    <source>
        <dbReference type="ARBA" id="ARBA00060680"/>
    </source>
</evidence>
<dbReference type="GO" id="GO:0018800">
    <property type="term" value="F:5-oxopent-3-ene-1,2,5-tricarboxylate decarboxylase activity"/>
    <property type="evidence" value="ECO:0007669"/>
    <property type="project" value="UniProtKB-EC"/>
</dbReference>
<keyword evidence="2" id="KW-0479">Metal-binding</keyword>
<dbReference type="SUPFAM" id="SSF56529">
    <property type="entry name" value="FAH"/>
    <property type="match status" value="1"/>
</dbReference>
<proteinExistence type="inferred from homology"/>
<accession>A0A1E8CND6</accession>
<comment type="catalytic activity">
    <reaction evidence="4">
        <text>(2E,4Z)-5-hydroxypenta-2,4-diene-1,2,5-tricarboxylate = (3E,5R)-5-carboxy-2-oxohept-3-enedioate</text>
        <dbReference type="Rhea" id="RHEA:18813"/>
        <dbReference type="ChEBI" id="CHEBI:47961"/>
        <dbReference type="ChEBI" id="CHEBI:87491"/>
        <dbReference type="EC" id="5.3.3.10"/>
    </reaction>
</comment>
<dbReference type="Proteomes" id="UP000175669">
    <property type="component" value="Unassembled WGS sequence"/>
</dbReference>
<protein>
    <submittedName>
        <fullName evidence="9">2-hydroxyhepta-2,4-diene-1,7-dioate isomerase</fullName>
    </submittedName>
</protein>
<evidence type="ECO:0000313" key="9">
    <source>
        <dbReference type="EMBL" id="OFE13923.1"/>
    </source>
</evidence>
<evidence type="ECO:0000256" key="2">
    <source>
        <dbReference type="ARBA" id="ARBA00022723"/>
    </source>
</evidence>
<feature type="domain" description="Fumarylacetoacetase-like C-terminal" evidence="8">
    <location>
        <begin position="72"/>
        <end position="278"/>
    </location>
</feature>
<dbReference type="InterPro" id="IPR011234">
    <property type="entry name" value="Fumarylacetoacetase-like_C"/>
</dbReference>
<comment type="pathway">
    <text evidence="7">Aromatic compound metabolism; 4-hydroxyphenylacetate degradation; pyruvate and succinate semialdehyde from 4-hydroxyphenylacetate: step 5/7.</text>
</comment>
<evidence type="ECO:0000259" key="8">
    <source>
        <dbReference type="Pfam" id="PF01557"/>
    </source>
</evidence>